<dbReference type="PANTHER" id="PTHR10039:SF15">
    <property type="entry name" value="NACHT DOMAIN-CONTAINING PROTEIN"/>
    <property type="match status" value="1"/>
</dbReference>
<dbReference type="Gene3D" id="1.25.40.20">
    <property type="entry name" value="Ankyrin repeat-containing domain"/>
    <property type="match status" value="1"/>
</dbReference>
<reference evidence="5 6" key="1">
    <citation type="submission" date="2020-01" db="EMBL/GenBank/DDBJ databases">
        <title>Identification and distribution of gene clusters putatively required for synthesis of sphingolipid metabolism inhibitors in phylogenetically diverse species of the filamentous fungus Fusarium.</title>
        <authorList>
            <person name="Kim H.-S."/>
            <person name="Busman M."/>
            <person name="Brown D.W."/>
            <person name="Divon H."/>
            <person name="Uhlig S."/>
            <person name="Proctor R.H."/>
        </authorList>
    </citation>
    <scope>NUCLEOTIDE SEQUENCE [LARGE SCALE GENOMIC DNA]</scope>
    <source>
        <strain evidence="5 6">NRRL 20459</strain>
    </source>
</reference>
<dbReference type="InterPro" id="IPR056884">
    <property type="entry name" value="NPHP3-like_N"/>
</dbReference>
<feature type="repeat" description="ANK" evidence="2">
    <location>
        <begin position="597"/>
        <end position="629"/>
    </location>
</feature>
<evidence type="ECO:0000259" key="3">
    <source>
        <dbReference type="Pfam" id="PF22939"/>
    </source>
</evidence>
<dbReference type="InterPro" id="IPR054471">
    <property type="entry name" value="GPIID_WHD"/>
</dbReference>
<feature type="domain" description="Nephrocystin 3-like N-terminal" evidence="4">
    <location>
        <begin position="44"/>
        <end position="226"/>
    </location>
</feature>
<keyword evidence="2" id="KW-0040">ANK repeat</keyword>
<dbReference type="PROSITE" id="PS50297">
    <property type="entry name" value="ANK_REP_REGION"/>
    <property type="match status" value="1"/>
</dbReference>
<dbReference type="EMBL" id="JAADYS010002675">
    <property type="protein sequence ID" value="KAF4456420.1"/>
    <property type="molecule type" value="Genomic_DNA"/>
</dbReference>
<dbReference type="Pfam" id="PF12796">
    <property type="entry name" value="Ank_2"/>
    <property type="match status" value="1"/>
</dbReference>
<sequence>MSEPDGLYDHQPEPNRPKELLLEWLIPNPYDSLQADLVRRRHPGTCRWFLDSEPYQNWIRATSDSKLEGQTRELRTLYCSGPAGAGKTFLASAVIEDLGCRFRQDAASNVGIAYIYCAYDCDEEQSTTNLLLVLLEQLLQSRPRRQPRTRLPIHTRPEYGGMVDLRGEPPSLAKITGALAKAIGRCNHVFLVIDALDECELPHRTELLEEIFKLQSQHPIHLLVTSDLDPGVAQIFVNSTSVDIHADEDDVGLYLEGRMPDFPDFVRDQSALWEEVRDALIKAARRSFLRATLQAQYLMKFPSAEDLRIAVAGLIENSDSGNHDVLYEAAMRRIMGQAPDQVRLAKKILSYLLCARRPWSVSELCHALMVRVGYTELDDDTKPSAHDITTICAGLVTTVGQTTDVEDELRVRLAHRTTHEYLKKTRKQWLPDAEAQMTRTCMAYLSLDYFREGSCDVDSDLENRLQSYPLYYYAALNWQSHAQAAQFPGVGDMNFAFLNSDAHIEAACEVVLNVGKWLQNDKYGTGFPRCMSGLHLAGYFGIANLACALGGESGSRINAKDSWGRTALAWASNNGHDQTVEALIKSPMIDIDIRDRRGRTPISLAAEHNHTVIVEMLLGNGANPNFKDFLRATPLWHTVMKGNKATVDVLAGCGVDVNVVATESSLDLHTPLSLAAMGGQNDMVGLLLAQPNI</sequence>
<dbReference type="Pfam" id="PF24883">
    <property type="entry name" value="NPHP3_N"/>
    <property type="match status" value="1"/>
</dbReference>
<feature type="domain" description="GPI inositol-deacylase winged helix" evidence="3">
    <location>
        <begin position="337"/>
        <end position="425"/>
    </location>
</feature>
<dbReference type="SMART" id="SM00248">
    <property type="entry name" value="ANK"/>
    <property type="match status" value="5"/>
</dbReference>
<evidence type="ECO:0000256" key="2">
    <source>
        <dbReference type="PROSITE-ProRule" id="PRU00023"/>
    </source>
</evidence>
<accession>A0A8H4P279</accession>
<evidence type="ECO:0000313" key="5">
    <source>
        <dbReference type="EMBL" id="KAF4456420.1"/>
    </source>
</evidence>
<dbReference type="OrthoDB" id="5428863at2759"/>
<organism evidence="5 6">
    <name type="scientific">Fusarium albosuccineum</name>
    <dbReference type="NCBI Taxonomy" id="1237068"/>
    <lineage>
        <taxon>Eukaryota</taxon>
        <taxon>Fungi</taxon>
        <taxon>Dikarya</taxon>
        <taxon>Ascomycota</taxon>
        <taxon>Pezizomycotina</taxon>
        <taxon>Sordariomycetes</taxon>
        <taxon>Hypocreomycetidae</taxon>
        <taxon>Hypocreales</taxon>
        <taxon>Nectriaceae</taxon>
        <taxon>Fusarium</taxon>
        <taxon>Fusarium decemcellulare species complex</taxon>
    </lineage>
</organism>
<gene>
    <name evidence="5" type="ORF">FALBO_15417</name>
</gene>
<evidence type="ECO:0000313" key="6">
    <source>
        <dbReference type="Proteomes" id="UP000554235"/>
    </source>
</evidence>
<dbReference type="PROSITE" id="PS50088">
    <property type="entry name" value="ANK_REPEAT"/>
    <property type="match status" value="1"/>
</dbReference>
<evidence type="ECO:0000256" key="1">
    <source>
        <dbReference type="ARBA" id="ARBA00022737"/>
    </source>
</evidence>
<evidence type="ECO:0000259" key="4">
    <source>
        <dbReference type="Pfam" id="PF24883"/>
    </source>
</evidence>
<dbReference type="AlphaFoldDB" id="A0A8H4P279"/>
<dbReference type="SUPFAM" id="SSF52540">
    <property type="entry name" value="P-loop containing nucleoside triphosphate hydrolases"/>
    <property type="match status" value="1"/>
</dbReference>
<dbReference type="SUPFAM" id="SSF48403">
    <property type="entry name" value="Ankyrin repeat"/>
    <property type="match status" value="1"/>
</dbReference>
<keyword evidence="1" id="KW-0677">Repeat</keyword>
<dbReference type="Pfam" id="PF22939">
    <property type="entry name" value="WHD_GPIID"/>
    <property type="match status" value="1"/>
</dbReference>
<dbReference type="Proteomes" id="UP000554235">
    <property type="component" value="Unassembled WGS sequence"/>
</dbReference>
<dbReference type="InterPro" id="IPR036770">
    <property type="entry name" value="Ankyrin_rpt-contain_sf"/>
</dbReference>
<dbReference type="InterPro" id="IPR027417">
    <property type="entry name" value="P-loop_NTPase"/>
</dbReference>
<protein>
    <submittedName>
        <fullName evidence="5">Purine and uridine phosphorylase</fullName>
    </submittedName>
</protein>
<comment type="caution">
    <text evidence="5">The sequence shown here is derived from an EMBL/GenBank/DDBJ whole genome shotgun (WGS) entry which is preliminary data.</text>
</comment>
<proteinExistence type="predicted"/>
<dbReference type="PANTHER" id="PTHR10039">
    <property type="entry name" value="AMELOGENIN"/>
    <property type="match status" value="1"/>
</dbReference>
<keyword evidence="6" id="KW-1185">Reference proteome</keyword>
<name>A0A8H4P279_9HYPO</name>
<dbReference type="InterPro" id="IPR002110">
    <property type="entry name" value="Ankyrin_rpt"/>
</dbReference>
<dbReference type="Gene3D" id="3.40.50.300">
    <property type="entry name" value="P-loop containing nucleotide triphosphate hydrolases"/>
    <property type="match status" value="1"/>
</dbReference>